<feature type="compositionally biased region" description="Polar residues" evidence="10">
    <location>
        <begin position="487"/>
        <end position="505"/>
    </location>
</feature>
<comment type="catalytic activity">
    <reaction evidence="1">
        <text>S-ubiquitinyl-[E2 ubiquitin-conjugating enzyme]-L-cysteine + [acceptor protein]-L-lysine = [E2 ubiquitin-conjugating enzyme]-L-cysteine + N(6)-ubiquitinyl-[acceptor protein]-L-lysine.</text>
        <dbReference type="EC" id="2.3.2.27"/>
    </reaction>
</comment>
<dbReference type="Pfam" id="PF13639">
    <property type="entry name" value="zf-RING_2"/>
    <property type="match status" value="1"/>
</dbReference>
<dbReference type="FunFam" id="3.30.40.10:FF:000309">
    <property type="entry name" value="E3 ubiquitin-protein ligase MBR2"/>
    <property type="match status" value="1"/>
</dbReference>
<evidence type="ECO:0000256" key="1">
    <source>
        <dbReference type="ARBA" id="ARBA00000900"/>
    </source>
</evidence>
<evidence type="ECO:0000256" key="8">
    <source>
        <dbReference type="ARBA" id="ARBA00022833"/>
    </source>
</evidence>
<name>A0A0D9W2H0_9ORYZ</name>
<evidence type="ECO:0000256" key="3">
    <source>
        <dbReference type="ARBA" id="ARBA00012483"/>
    </source>
</evidence>
<dbReference type="InterPro" id="IPR045191">
    <property type="entry name" value="MBR1/2-like"/>
</dbReference>
<dbReference type="Gramene" id="LPERR04G02260.1">
    <property type="protein sequence ID" value="LPERR04G02260.1"/>
    <property type="gene ID" value="LPERR04G02260"/>
</dbReference>
<dbReference type="STRING" id="77586.A0A0D9W2H0"/>
<dbReference type="SUPFAM" id="SSF57850">
    <property type="entry name" value="RING/U-box"/>
    <property type="match status" value="1"/>
</dbReference>
<dbReference type="GO" id="GO:0061630">
    <property type="term" value="F:ubiquitin protein ligase activity"/>
    <property type="evidence" value="ECO:0007669"/>
    <property type="project" value="UniProtKB-EC"/>
</dbReference>
<evidence type="ECO:0000256" key="10">
    <source>
        <dbReference type="SAM" id="MobiDB-lite"/>
    </source>
</evidence>
<feature type="compositionally biased region" description="Polar residues" evidence="10">
    <location>
        <begin position="225"/>
        <end position="256"/>
    </location>
</feature>
<dbReference type="Proteomes" id="UP000032180">
    <property type="component" value="Chromosome 4"/>
</dbReference>
<feature type="compositionally biased region" description="Polar residues" evidence="10">
    <location>
        <begin position="514"/>
        <end position="523"/>
    </location>
</feature>
<sequence length="711" mass="77942">MHQHRITMLSSSETCHLGSSSNSQAMDQQNLLPSNPTSDEQNLLPNTLEDEDYPHYLLSSHEVEMPSRSMIGQQNTSLNLWDSAGSSSMGCVADHDSLLQAKREHFAPALSIRAPLIIEGRRREGSSSYPSQSLNIDLNLNQADQFDSENVDMVPGNGQPGINAFPLNRGLSITDHVLRHTNSSSATGNSSQIASLSDGTTGQEVSMFGGHRSSCKRKNIDGSIAESSANGSSRNHQRNNIILEPSPSSHESTSGLTVPASTNYVFSYSPVEQLNQNTNTSANAALSDHNHSLYGDAYERERFLRSTRMRISPNEYDQSSPNLLPEGSLRSSVYQPSQQQSLFIPVQPRAMSSSTSSLSRPYVPAAVTQFSQNLHRASSSGNYGSRTGISSNSADTPNQLSLQDPSRTSVRSNFPEPLLLGSLFPPDSTELLSMPVGRSNQQNSSSTIRTAVNVGPQQTPGLNASQPTSSSRGSVDIVRRSLHAASVPQSRGSSVTSQQHRAHSSTSHEIRSHQPGSSSRANQQHYVRAVPPSIDRQNSNYLDLQSFMQSIAASRDGIRTVSESANQLVHLRNVVEQIRQGRGGRFEDPNFERALFARRASLIDRHRDMRLDVDNMSYEELLALGERIGYVNTGLTEEKIRTGLKQWKYVSIQFEEPATGVEPCCICQEEYAEGEDMGRLDCGHDFHTACIKKWLVIKNLCPICKKTGLGT</sequence>
<keyword evidence="7" id="KW-0833">Ubl conjugation pathway</keyword>
<dbReference type="AlphaFoldDB" id="A0A0D9W2H0"/>
<evidence type="ECO:0000256" key="6">
    <source>
        <dbReference type="ARBA" id="ARBA00022771"/>
    </source>
</evidence>
<dbReference type="InterPro" id="IPR001841">
    <property type="entry name" value="Znf_RING"/>
</dbReference>
<keyword evidence="13" id="KW-1185">Reference proteome</keyword>
<comment type="pathway">
    <text evidence="2">Protein modification; protein ubiquitination.</text>
</comment>
<feature type="region of interest" description="Disordered" evidence="10">
    <location>
        <begin position="376"/>
        <end position="414"/>
    </location>
</feature>
<feature type="compositionally biased region" description="Polar residues" evidence="10">
    <location>
        <begin position="8"/>
        <end position="45"/>
    </location>
</feature>
<keyword evidence="4" id="KW-0808">Transferase</keyword>
<dbReference type="PANTHER" id="PTHR22937:SF213">
    <property type="entry name" value="RING-TYPE E3 UBIQUITIN TRANSFERASE"/>
    <property type="match status" value="1"/>
</dbReference>
<dbReference type="EC" id="2.3.2.27" evidence="3"/>
<evidence type="ECO:0000313" key="13">
    <source>
        <dbReference type="Proteomes" id="UP000032180"/>
    </source>
</evidence>
<feature type="region of interest" description="Disordered" evidence="10">
    <location>
        <begin position="1"/>
        <end position="46"/>
    </location>
</feature>
<feature type="compositionally biased region" description="Polar residues" evidence="10">
    <location>
        <begin position="453"/>
        <end position="473"/>
    </location>
</feature>
<dbReference type="InterPro" id="IPR013083">
    <property type="entry name" value="Znf_RING/FYVE/PHD"/>
</dbReference>
<keyword evidence="6 9" id="KW-0863">Zinc-finger</keyword>
<keyword evidence="5" id="KW-0479">Metal-binding</keyword>
<organism evidence="12 13">
    <name type="scientific">Leersia perrieri</name>
    <dbReference type="NCBI Taxonomy" id="77586"/>
    <lineage>
        <taxon>Eukaryota</taxon>
        <taxon>Viridiplantae</taxon>
        <taxon>Streptophyta</taxon>
        <taxon>Embryophyta</taxon>
        <taxon>Tracheophyta</taxon>
        <taxon>Spermatophyta</taxon>
        <taxon>Magnoliopsida</taxon>
        <taxon>Liliopsida</taxon>
        <taxon>Poales</taxon>
        <taxon>Poaceae</taxon>
        <taxon>BOP clade</taxon>
        <taxon>Oryzoideae</taxon>
        <taxon>Oryzeae</taxon>
        <taxon>Oryzinae</taxon>
        <taxon>Leersia</taxon>
    </lineage>
</organism>
<evidence type="ECO:0000256" key="7">
    <source>
        <dbReference type="ARBA" id="ARBA00022786"/>
    </source>
</evidence>
<evidence type="ECO:0000256" key="5">
    <source>
        <dbReference type="ARBA" id="ARBA00022723"/>
    </source>
</evidence>
<evidence type="ECO:0000256" key="4">
    <source>
        <dbReference type="ARBA" id="ARBA00022679"/>
    </source>
</evidence>
<dbReference type="EnsemblPlants" id="LPERR04G02260.1">
    <property type="protein sequence ID" value="LPERR04G02260.1"/>
    <property type="gene ID" value="LPERR04G02260"/>
</dbReference>
<feature type="region of interest" description="Disordered" evidence="10">
    <location>
        <begin position="453"/>
        <end position="523"/>
    </location>
</feature>
<dbReference type="SMART" id="SM00184">
    <property type="entry name" value="RING"/>
    <property type="match status" value="1"/>
</dbReference>
<feature type="compositionally biased region" description="Polar residues" evidence="10">
    <location>
        <begin position="181"/>
        <end position="204"/>
    </location>
</feature>
<reference evidence="12 13" key="1">
    <citation type="submission" date="2012-08" db="EMBL/GenBank/DDBJ databases">
        <title>Oryza genome evolution.</title>
        <authorList>
            <person name="Wing R.A."/>
        </authorList>
    </citation>
    <scope>NUCLEOTIDE SEQUENCE</scope>
</reference>
<proteinExistence type="predicted"/>
<dbReference type="PROSITE" id="PS50089">
    <property type="entry name" value="ZF_RING_2"/>
    <property type="match status" value="1"/>
</dbReference>
<feature type="region of interest" description="Disordered" evidence="10">
    <location>
        <begin position="310"/>
        <end position="336"/>
    </location>
</feature>
<feature type="region of interest" description="Disordered" evidence="10">
    <location>
        <begin position="181"/>
        <end position="256"/>
    </location>
</feature>
<evidence type="ECO:0000313" key="12">
    <source>
        <dbReference type="EnsemblPlants" id="LPERR04G02260.1"/>
    </source>
</evidence>
<dbReference type="GO" id="GO:0043161">
    <property type="term" value="P:proteasome-mediated ubiquitin-dependent protein catabolic process"/>
    <property type="evidence" value="ECO:0007669"/>
    <property type="project" value="UniProtKB-ARBA"/>
</dbReference>
<reference evidence="12" key="3">
    <citation type="submission" date="2015-04" db="UniProtKB">
        <authorList>
            <consortium name="EnsemblPlants"/>
        </authorList>
    </citation>
    <scope>IDENTIFICATION</scope>
</reference>
<feature type="domain" description="RING-type" evidence="11">
    <location>
        <begin position="664"/>
        <end position="705"/>
    </location>
</feature>
<feature type="compositionally biased region" description="Polar residues" evidence="10">
    <location>
        <begin position="376"/>
        <end position="412"/>
    </location>
</feature>
<protein>
    <recommendedName>
        <fullName evidence="3">RING-type E3 ubiquitin transferase</fullName>
        <ecNumber evidence="3">2.3.2.27</ecNumber>
    </recommendedName>
</protein>
<dbReference type="PANTHER" id="PTHR22937">
    <property type="entry name" value="E3 UBIQUITIN-PROTEIN LIGASE RNF165"/>
    <property type="match status" value="1"/>
</dbReference>
<keyword evidence="8" id="KW-0862">Zinc</keyword>
<dbReference type="GO" id="GO:0008270">
    <property type="term" value="F:zinc ion binding"/>
    <property type="evidence" value="ECO:0007669"/>
    <property type="project" value="UniProtKB-KW"/>
</dbReference>
<dbReference type="eggNOG" id="KOG0800">
    <property type="taxonomic scope" value="Eukaryota"/>
</dbReference>
<dbReference type="GO" id="GO:0010228">
    <property type="term" value="P:vegetative to reproductive phase transition of meristem"/>
    <property type="evidence" value="ECO:0007669"/>
    <property type="project" value="UniProtKB-ARBA"/>
</dbReference>
<accession>A0A0D9W2H0</accession>
<reference evidence="13" key="2">
    <citation type="submission" date="2013-12" db="EMBL/GenBank/DDBJ databases">
        <authorList>
            <person name="Yu Y."/>
            <person name="Lee S."/>
            <person name="de Baynast K."/>
            <person name="Wissotski M."/>
            <person name="Liu L."/>
            <person name="Talag J."/>
            <person name="Goicoechea J."/>
            <person name="Angelova A."/>
            <person name="Jetty R."/>
            <person name="Kudrna D."/>
            <person name="Golser W."/>
            <person name="Rivera L."/>
            <person name="Zhang J."/>
            <person name="Wing R."/>
        </authorList>
    </citation>
    <scope>NUCLEOTIDE SEQUENCE</scope>
</reference>
<evidence type="ECO:0000256" key="9">
    <source>
        <dbReference type="PROSITE-ProRule" id="PRU00175"/>
    </source>
</evidence>
<evidence type="ECO:0000256" key="2">
    <source>
        <dbReference type="ARBA" id="ARBA00004906"/>
    </source>
</evidence>
<dbReference type="Gene3D" id="3.30.40.10">
    <property type="entry name" value="Zinc/RING finger domain, C3HC4 (zinc finger)"/>
    <property type="match status" value="1"/>
</dbReference>
<evidence type="ECO:0000259" key="11">
    <source>
        <dbReference type="PROSITE" id="PS50089"/>
    </source>
</evidence>
<dbReference type="HOGENOM" id="CLU_463358_0_0_1"/>